<feature type="region of interest" description="Disordered" evidence="1">
    <location>
        <begin position="115"/>
        <end position="136"/>
    </location>
</feature>
<dbReference type="EMBL" id="HBUE01067346">
    <property type="protein sequence ID" value="CAG6471309.1"/>
    <property type="molecule type" value="Transcribed_RNA"/>
</dbReference>
<protein>
    <submittedName>
        <fullName evidence="2">(northern house mosquito) hypothetical protein</fullName>
    </submittedName>
</protein>
<accession>A0A8D8B8C9</accession>
<dbReference type="AlphaFoldDB" id="A0A8D8B8C9"/>
<feature type="compositionally biased region" description="Low complexity" evidence="1">
    <location>
        <begin position="63"/>
        <end position="75"/>
    </location>
</feature>
<evidence type="ECO:0000313" key="2">
    <source>
        <dbReference type="EMBL" id="CAG6471309.1"/>
    </source>
</evidence>
<reference evidence="2" key="1">
    <citation type="submission" date="2021-05" db="EMBL/GenBank/DDBJ databases">
        <authorList>
            <person name="Alioto T."/>
            <person name="Alioto T."/>
            <person name="Gomez Garrido J."/>
        </authorList>
    </citation>
    <scope>NUCLEOTIDE SEQUENCE</scope>
</reference>
<evidence type="ECO:0000256" key="1">
    <source>
        <dbReference type="SAM" id="MobiDB-lite"/>
    </source>
</evidence>
<sequence>MERSTDRVCSRCTKIPTTMTTPTSRSSTTMLAYRSTRWTWRRPCSPPWAKSLVVPRGPRSRCRATSTSSVATRSTRSSRLRSSARRVTPSASPALSAQTIWRKFWTRCTPTRSISPNMNSSTGVRQRTMSLSLSTR</sequence>
<proteinExistence type="predicted"/>
<organism evidence="2">
    <name type="scientific">Culex pipiens</name>
    <name type="common">House mosquito</name>
    <dbReference type="NCBI Taxonomy" id="7175"/>
    <lineage>
        <taxon>Eukaryota</taxon>
        <taxon>Metazoa</taxon>
        <taxon>Ecdysozoa</taxon>
        <taxon>Arthropoda</taxon>
        <taxon>Hexapoda</taxon>
        <taxon>Insecta</taxon>
        <taxon>Pterygota</taxon>
        <taxon>Neoptera</taxon>
        <taxon>Endopterygota</taxon>
        <taxon>Diptera</taxon>
        <taxon>Nematocera</taxon>
        <taxon>Culicoidea</taxon>
        <taxon>Culicidae</taxon>
        <taxon>Culicinae</taxon>
        <taxon>Culicini</taxon>
        <taxon>Culex</taxon>
        <taxon>Culex</taxon>
    </lineage>
</organism>
<name>A0A8D8B8C9_CULPI</name>
<feature type="region of interest" description="Disordered" evidence="1">
    <location>
        <begin position="53"/>
        <end position="92"/>
    </location>
</feature>